<dbReference type="EC" id="3.1.1.-" evidence="3"/>
<feature type="signal peptide" evidence="3">
    <location>
        <begin position="1"/>
        <end position="16"/>
    </location>
</feature>
<accession>A0A427YUI6</accession>
<comment type="caution">
    <text evidence="6">The sequence shown here is derived from an EMBL/GenBank/DDBJ whole genome shotgun (WGS) entry which is preliminary data.</text>
</comment>
<name>A0A427YUI6_9TREE</name>
<dbReference type="PANTHER" id="PTHR45570:SF1">
    <property type="entry name" value="CARBOXYLIC ESTER HYDROLASE"/>
    <property type="match status" value="1"/>
</dbReference>
<evidence type="ECO:0000256" key="4">
    <source>
        <dbReference type="SAM" id="MobiDB-lite"/>
    </source>
</evidence>
<sequence>MLAAVLLVLVSPLVFAACTLDFGSYDLEGTSTASGACRYTIQYGVVTERWAWSYIATELGNYTTTALPPSCPQDASDVGGQTQSEDCLFAVIYAPPAATYGSELPVFVWVHGGSFVAGGASAPGLDGSNLALKGNMIVVVLQYRLGVLGFIPPTTAASTADPNLGLLDVINGLKAVRMYVPYFGGDANKVTVGGQSAGASMVRALWGAPSAAGLFRALIMQSDPMTYGFASTSITSQLQDMFYSQTPMSSCRSLPCLQNLSVSDILSAQDNLSGTAPFEITGVPIAEAIRPTYGVSSLPIDPTSALWNSPSSLSSPPSSIPLLITTVKNEGGSATQSLLPSPIPLSNGTYAYLLSEFVGSSRASTIYTSKYYALPDEGGYGTDGDVFRETFELMSTDGTWRCVNRDGARHWAAAGGKVWVGEWRQGVTYVDNDDAGGYCLKSGMVCHEDDIYPTFDNAPNATSNTTTFETTIDDYWISFITTLDPNPASPGRRARRDRGAAGSKRVQPRSAAWPAFTASSTDADVFPLGGDGEVTQCPEGFWGGEVQYDWQLYE</sequence>
<dbReference type="Gene3D" id="3.40.50.1820">
    <property type="entry name" value="alpha/beta hydrolase"/>
    <property type="match status" value="1"/>
</dbReference>
<dbReference type="EMBL" id="RSCD01000002">
    <property type="protein sequence ID" value="RSH94757.1"/>
    <property type="molecule type" value="Genomic_DNA"/>
</dbReference>
<keyword evidence="2 3" id="KW-0378">Hydrolase</keyword>
<dbReference type="InterPro" id="IPR002018">
    <property type="entry name" value="CarbesteraseB"/>
</dbReference>
<dbReference type="GO" id="GO:0016787">
    <property type="term" value="F:hydrolase activity"/>
    <property type="evidence" value="ECO:0007669"/>
    <property type="project" value="UniProtKB-KW"/>
</dbReference>
<dbReference type="OrthoDB" id="408631at2759"/>
<evidence type="ECO:0000313" key="6">
    <source>
        <dbReference type="EMBL" id="RSH94757.1"/>
    </source>
</evidence>
<evidence type="ECO:0000256" key="3">
    <source>
        <dbReference type="RuleBase" id="RU361235"/>
    </source>
</evidence>
<protein>
    <recommendedName>
        <fullName evidence="3">Carboxylic ester hydrolase</fullName>
        <ecNumber evidence="3">3.1.1.-</ecNumber>
    </recommendedName>
</protein>
<dbReference type="PANTHER" id="PTHR45570">
    <property type="entry name" value="CARBOXYLIC ESTER HYDROLASE"/>
    <property type="match status" value="1"/>
</dbReference>
<dbReference type="SUPFAM" id="SSF53474">
    <property type="entry name" value="alpha/beta-Hydrolases"/>
    <property type="match status" value="1"/>
</dbReference>
<keyword evidence="3" id="KW-0732">Signal</keyword>
<dbReference type="Pfam" id="PF00135">
    <property type="entry name" value="COesterase"/>
    <property type="match status" value="1"/>
</dbReference>
<evidence type="ECO:0000313" key="7">
    <source>
        <dbReference type="Proteomes" id="UP000279259"/>
    </source>
</evidence>
<evidence type="ECO:0000259" key="5">
    <source>
        <dbReference type="Pfam" id="PF00135"/>
    </source>
</evidence>
<dbReference type="InterPro" id="IPR029058">
    <property type="entry name" value="AB_hydrolase_fold"/>
</dbReference>
<comment type="similarity">
    <text evidence="1 3">Belongs to the type-B carboxylesterase/lipase family.</text>
</comment>
<feature type="chain" id="PRO_5018824233" description="Carboxylic ester hydrolase" evidence="3">
    <location>
        <begin position="17"/>
        <end position="554"/>
    </location>
</feature>
<dbReference type="InterPro" id="IPR019826">
    <property type="entry name" value="Carboxylesterase_B_AS"/>
</dbReference>
<organism evidence="6 7">
    <name type="scientific">Saitozyma podzolica</name>
    <dbReference type="NCBI Taxonomy" id="1890683"/>
    <lineage>
        <taxon>Eukaryota</taxon>
        <taxon>Fungi</taxon>
        <taxon>Dikarya</taxon>
        <taxon>Basidiomycota</taxon>
        <taxon>Agaricomycotina</taxon>
        <taxon>Tremellomycetes</taxon>
        <taxon>Tremellales</taxon>
        <taxon>Trimorphomycetaceae</taxon>
        <taxon>Saitozyma</taxon>
    </lineage>
</organism>
<evidence type="ECO:0000256" key="2">
    <source>
        <dbReference type="ARBA" id="ARBA00022801"/>
    </source>
</evidence>
<dbReference type="PROSITE" id="PS00122">
    <property type="entry name" value="CARBOXYLESTERASE_B_1"/>
    <property type="match status" value="1"/>
</dbReference>
<keyword evidence="7" id="KW-1185">Reference proteome</keyword>
<gene>
    <name evidence="6" type="ORF">EHS25_004563</name>
</gene>
<dbReference type="AlphaFoldDB" id="A0A427YUI6"/>
<feature type="domain" description="Carboxylesterase type B" evidence="5">
    <location>
        <begin position="62"/>
        <end position="519"/>
    </location>
</feature>
<proteinExistence type="inferred from homology"/>
<dbReference type="Proteomes" id="UP000279259">
    <property type="component" value="Unassembled WGS sequence"/>
</dbReference>
<evidence type="ECO:0000256" key="1">
    <source>
        <dbReference type="ARBA" id="ARBA00005964"/>
    </source>
</evidence>
<feature type="region of interest" description="Disordered" evidence="4">
    <location>
        <begin position="487"/>
        <end position="512"/>
    </location>
</feature>
<reference evidence="6 7" key="1">
    <citation type="submission" date="2018-11" db="EMBL/GenBank/DDBJ databases">
        <title>Genome sequence of Saitozyma podzolica DSM 27192.</title>
        <authorList>
            <person name="Aliyu H."/>
            <person name="Gorte O."/>
            <person name="Ochsenreither K."/>
        </authorList>
    </citation>
    <scope>NUCLEOTIDE SEQUENCE [LARGE SCALE GENOMIC DNA]</scope>
    <source>
        <strain evidence="6 7">DSM 27192</strain>
    </source>
</reference>
<dbReference type="STRING" id="1890683.A0A427YUI6"/>